<accession>A0A6L9SSA0</accession>
<dbReference type="AlphaFoldDB" id="A0A6L9SSA0"/>
<organism evidence="1 2">
    <name type="scientific">Bifidobacterium platyrrhinorum</name>
    <dbReference type="NCBI Taxonomy" id="2661628"/>
    <lineage>
        <taxon>Bacteria</taxon>
        <taxon>Bacillati</taxon>
        <taxon>Actinomycetota</taxon>
        <taxon>Actinomycetes</taxon>
        <taxon>Bifidobacteriales</taxon>
        <taxon>Bifidobacteriaceae</taxon>
        <taxon>Bifidobacterium</taxon>
    </lineage>
</organism>
<sequence>MDSFTQNHLCEYRICYRDTQPDHRMCPVHERNLDDDLTWLEANLLDLTEYRINRAYGKTGDGGHGSTGAAPTPVREAIFTALYESDDMGRPGIEPLLFEWARALALNVTVTDGLPHIAHRLHDSPRLLESEGTPVYAELLHHDANTLRRLVESDDHDMIVYGQCPAPKCDGQLAGQHDAIEVRCPKCRSVWSVKFLQAERANRIFHSDIVGTQTSLLKLLAQCGIAVKPATMRSWVKRGKLHQCGETDSSKPVYRLAEAYNLATGSMRAPDKTDPDAGDIWKLIDNKQTIITEEGQGK</sequence>
<name>A0A6L9SSA0_9BIFI</name>
<dbReference type="RefSeq" id="WP_163197146.1">
    <property type="nucleotide sequence ID" value="NZ_WHZV01000005.1"/>
</dbReference>
<keyword evidence="2" id="KW-1185">Reference proteome</keyword>
<evidence type="ECO:0000313" key="1">
    <source>
        <dbReference type="EMBL" id="NEG55430.1"/>
    </source>
</evidence>
<reference evidence="1 2" key="1">
    <citation type="submission" date="2019-10" db="EMBL/GenBank/DDBJ databases">
        <title>Bifidobacterium from non-human primates.</title>
        <authorList>
            <person name="Modesto M."/>
        </authorList>
    </citation>
    <scope>NUCLEOTIDE SEQUENCE [LARGE SCALE GENOMIC DNA]</scope>
    <source>
        <strain evidence="1 2">SMA15</strain>
    </source>
</reference>
<evidence type="ECO:0000313" key="2">
    <source>
        <dbReference type="Proteomes" id="UP000483293"/>
    </source>
</evidence>
<comment type="caution">
    <text evidence="1">The sequence shown here is derived from an EMBL/GenBank/DDBJ whole genome shotgun (WGS) entry which is preliminary data.</text>
</comment>
<dbReference type="Proteomes" id="UP000483293">
    <property type="component" value="Unassembled WGS sequence"/>
</dbReference>
<gene>
    <name evidence="1" type="ORF">GFD21_06550</name>
</gene>
<protein>
    <recommendedName>
        <fullName evidence="3">PhnA protein</fullName>
    </recommendedName>
</protein>
<dbReference type="EMBL" id="WHZV01000005">
    <property type="protein sequence ID" value="NEG55430.1"/>
    <property type="molecule type" value="Genomic_DNA"/>
</dbReference>
<proteinExistence type="predicted"/>
<evidence type="ECO:0008006" key="3">
    <source>
        <dbReference type="Google" id="ProtNLM"/>
    </source>
</evidence>